<protein>
    <submittedName>
        <fullName evidence="6">LysR family transcriptional regulator</fullName>
    </submittedName>
</protein>
<dbReference type="PANTHER" id="PTHR30346:SF28">
    <property type="entry name" value="HTH-TYPE TRANSCRIPTIONAL REGULATOR CYNR"/>
    <property type="match status" value="1"/>
</dbReference>
<dbReference type="Gene3D" id="3.40.190.10">
    <property type="entry name" value="Periplasmic binding protein-like II"/>
    <property type="match status" value="2"/>
</dbReference>
<keyword evidence="2" id="KW-0805">Transcription regulation</keyword>
<dbReference type="Pfam" id="PF00126">
    <property type="entry name" value="HTH_1"/>
    <property type="match status" value="1"/>
</dbReference>
<evidence type="ECO:0000313" key="6">
    <source>
        <dbReference type="EMBL" id="MEU0153818.1"/>
    </source>
</evidence>
<gene>
    <name evidence="6" type="ORF">ABZ071_18180</name>
</gene>
<dbReference type="InterPro" id="IPR036390">
    <property type="entry name" value="WH_DNA-bd_sf"/>
</dbReference>
<accession>A0ABV2VLY6</accession>
<dbReference type="EMBL" id="JBEXRX010000050">
    <property type="protein sequence ID" value="MEU0153818.1"/>
    <property type="molecule type" value="Genomic_DNA"/>
</dbReference>
<evidence type="ECO:0000256" key="3">
    <source>
        <dbReference type="ARBA" id="ARBA00023125"/>
    </source>
</evidence>
<keyword evidence="7" id="KW-1185">Reference proteome</keyword>
<dbReference type="PANTHER" id="PTHR30346">
    <property type="entry name" value="TRANSCRIPTIONAL DUAL REGULATOR HCAR-RELATED"/>
    <property type="match status" value="1"/>
</dbReference>
<dbReference type="InterPro" id="IPR000847">
    <property type="entry name" value="LysR_HTH_N"/>
</dbReference>
<organism evidence="6 7">
    <name type="scientific">Micromonospora fulviviridis</name>
    <dbReference type="NCBI Taxonomy" id="47860"/>
    <lineage>
        <taxon>Bacteria</taxon>
        <taxon>Bacillati</taxon>
        <taxon>Actinomycetota</taxon>
        <taxon>Actinomycetes</taxon>
        <taxon>Micromonosporales</taxon>
        <taxon>Micromonosporaceae</taxon>
        <taxon>Micromonospora</taxon>
    </lineage>
</organism>
<evidence type="ECO:0000259" key="5">
    <source>
        <dbReference type="PROSITE" id="PS50931"/>
    </source>
</evidence>
<dbReference type="PROSITE" id="PS50931">
    <property type="entry name" value="HTH_LYSR"/>
    <property type="match status" value="1"/>
</dbReference>
<dbReference type="PRINTS" id="PR00039">
    <property type="entry name" value="HTHLYSR"/>
</dbReference>
<keyword evidence="3" id="KW-0238">DNA-binding</keyword>
<dbReference type="RefSeq" id="WP_355665589.1">
    <property type="nucleotide sequence ID" value="NZ_JBEXRX010000050.1"/>
</dbReference>
<evidence type="ECO:0000313" key="7">
    <source>
        <dbReference type="Proteomes" id="UP001550348"/>
    </source>
</evidence>
<evidence type="ECO:0000256" key="2">
    <source>
        <dbReference type="ARBA" id="ARBA00023015"/>
    </source>
</evidence>
<evidence type="ECO:0000256" key="1">
    <source>
        <dbReference type="ARBA" id="ARBA00009437"/>
    </source>
</evidence>
<reference evidence="6 7" key="1">
    <citation type="submission" date="2024-06" db="EMBL/GenBank/DDBJ databases">
        <title>The Natural Products Discovery Center: Release of the First 8490 Sequenced Strains for Exploring Actinobacteria Biosynthetic Diversity.</title>
        <authorList>
            <person name="Kalkreuter E."/>
            <person name="Kautsar S.A."/>
            <person name="Yang D."/>
            <person name="Bader C.D."/>
            <person name="Teijaro C.N."/>
            <person name="Fluegel L."/>
            <person name="Davis C.M."/>
            <person name="Simpson J.R."/>
            <person name="Lauterbach L."/>
            <person name="Steele A.D."/>
            <person name="Gui C."/>
            <person name="Meng S."/>
            <person name="Li G."/>
            <person name="Viehrig K."/>
            <person name="Ye F."/>
            <person name="Su P."/>
            <person name="Kiefer A.F."/>
            <person name="Nichols A."/>
            <person name="Cepeda A.J."/>
            <person name="Yan W."/>
            <person name="Fan B."/>
            <person name="Jiang Y."/>
            <person name="Adhikari A."/>
            <person name="Zheng C.-J."/>
            <person name="Schuster L."/>
            <person name="Cowan T.M."/>
            <person name="Smanski M.J."/>
            <person name="Chevrette M.G."/>
            <person name="De Carvalho L.P.S."/>
            <person name="Shen B."/>
        </authorList>
    </citation>
    <scope>NUCLEOTIDE SEQUENCE [LARGE SCALE GENOMIC DNA]</scope>
    <source>
        <strain evidence="6 7">NPDC006286</strain>
    </source>
</reference>
<dbReference type="Gene3D" id="1.10.10.10">
    <property type="entry name" value="Winged helix-like DNA-binding domain superfamily/Winged helix DNA-binding domain"/>
    <property type="match status" value="1"/>
</dbReference>
<comment type="similarity">
    <text evidence="1">Belongs to the LysR transcriptional regulatory family.</text>
</comment>
<comment type="caution">
    <text evidence="6">The sequence shown here is derived from an EMBL/GenBank/DDBJ whole genome shotgun (WGS) entry which is preliminary data.</text>
</comment>
<evidence type="ECO:0000256" key="4">
    <source>
        <dbReference type="ARBA" id="ARBA00023163"/>
    </source>
</evidence>
<dbReference type="CDD" id="cd05466">
    <property type="entry name" value="PBP2_LTTR_substrate"/>
    <property type="match status" value="1"/>
</dbReference>
<dbReference type="SUPFAM" id="SSF46785">
    <property type="entry name" value="Winged helix' DNA-binding domain"/>
    <property type="match status" value="1"/>
</dbReference>
<sequence>MTTLRQLEYLVTVADTGSFTRAAELLHVTQPALSHQMRALENVLGGPLLERLPRSVRLTPMGRAVLPHARAALAEAGRLRSVARRTIGLDEGELEVAVVYSVSLGILPSVLRVWRQRQPGVRIRLREYPHADELQAAMTAGQADLAIGPTPSRWDGPVRDLGVEEFVVVLPSDDPLANGPEGSAGPLPLGALADRAWVHYAPGNGLADLLDRVCAQAGFQPRVAVRAEQTSAAPLLASAGLGPALVPANILMPDFEGALLRPDPPVRRTLTAYTRTRPDPLTAAFADLLARQAQVVPPHVRALTAAAAAQADRA</sequence>
<dbReference type="Proteomes" id="UP001550348">
    <property type="component" value="Unassembled WGS sequence"/>
</dbReference>
<name>A0ABV2VLY6_9ACTN</name>
<dbReference type="Pfam" id="PF03466">
    <property type="entry name" value="LysR_substrate"/>
    <property type="match status" value="1"/>
</dbReference>
<keyword evidence="4" id="KW-0804">Transcription</keyword>
<proteinExistence type="inferred from homology"/>
<dbReference type="SUPFAM" id="SSF53850">
    <property type="entry name" value="Periplasmic binding protein-like II"/>
    <property type="match status" value="1"/>
</dbReference>
<dbReference type="InterPro" id="IPR005119">
    <property type="entry name" value="LysR_subst-bd"/>
</dbReference>
<dbReference type="InterPro" id="IPR036388">
    <property type="entry name" value="WH-like_DNA-bd_sf"/>
</dbReference>
<feature type="domain" description="HTH lysR-type" evidence="5">
    <location>
        <begin position="1"/>
        <end position="59"/>
    </location>
</feature>